<sequence length="59" mass="6420">MLTNVVDADPAIVSIGTRVKVVLKDIAPQAPIPLFVLRWYGSIQFGRISPHLPRPAAGR</sequence>
<evidence type="ECO:0000313" key="1">
    <source>
        <dbReference type="EMBL" id="WBL77881.1"/>
    </source>
</evidence>
<dbReference type="EMBL" id="CP089391">
    <property type="protein sequence ID" value="WBL77881.1"/>
    <property type="molecule type" value="Genomic_DNA"/>
</dbReference>
<reference evidence="1" key="1">
    <citation type="submission" date="2021-12" db="EMBL/GenBank/DDBJ databases">
        <title>Bradyrhizobium xenonodulans sp. nov.</title>
        <authorList>
            <person name="Claassens R."/>
            <person name="Venter S.N."/>
            <person name="Beukes C.W."/>
            <person name="Stepkowski T."/>
            <person name="Steenkamp E.T."/>
        </authorList>
    </citation>
    <scope>NUCLEOTIDE SEQUENCE</scope>
    <source>
        <strain evidence="1">14AB</strain>
    </source>
</reference>
<protein>
    <submittedName>
        <fullName evidence="1">Uncharacterized protein</fullName>
    </submittedName>
</protein>
<dbReference type="Proteomes" id="UP001179614">
    <property type="component" value="Chromosome"/>
</dbReference>
<name>A0ABY7MIV5_9BRAD</name>
<gene>
    <name evidence="1" type="ORF">I3J27_33680</name>
</gene>
<accession>A0ABY7MIV5</accession>
<organism evidence="1 2">
    <name type="scientific">Bradyrhizobium xenonodulans</name>
    <dbReference type="NCBI Taxonomy" id="2736875"/>
    <lineage>
        <taxon>Bacteria</taxon>
        <taxon>Pseudomonadati</taxon>
        <taxon>Pseudomonadota</taxon>
        <taxon>Alphaproteobacteria</taxon>
        <taxon>Hyphomicrobiales</taxon>
        <taxon>Nitrobacteraceae</taxon>
        <taxon>Bradyrhizobium</taxon>
    </lineage>
</organism>
<evidence type="ECO:0000313" key="2">
    <source>
        <dbReference type="Proteomes" id="UP001179614"/>
    </source>
</evidence>
<proteinExistence type="predicted"/>
<keyword evidence="2" id="KW-1185">Reference proteome</keyword>